<comment type="caution">
    <text evidence="1">The sequence shown here is derived from an EMBL/GenBank/DDBJ whole genome shotgun (WGS) entry which is preliminary data.</text>
</comment>
<evidence type="ECO:0000313" key="1">
    <source>
        <dbReference type="EMBL" id="KKL88025.1"/>
    </source>
</evidence>
<protein>
    <submittedName>
        <fullName evidence="1">Uncharacterized protein</fullName>
    </submittedName>
</protein>
<name>A0A0F9I2H0_9ZZZZ</name>
<accession>A0A0F9I2H0</accession>
<dbReference type="AlphaFoldDB" id="A0A0F9I2H0"/>
<gene>
    <name evidence="1" type="ORF">LCGC14_1928860</name>
</gene>
<proteinExistence type="predicted"/>
<sequence>MLYDVDTLFKDLNLTNEEKEKIIKELKDEFPQDDLLFELHLYRMVQFLKQEKINE</sequence>
<organism evidence="1">
    <name type="scientific">marine sediment metagenome</name>
    <dbReference type="NCBI Taxonomy" id="412755"/>
    <lineage>
        <taxon>unclassified sequences</taxon>
        <taxon>metagenomes</taxon>
        <taxon>ecological metagenomes</taxon>
    </lineage>
</organism>
<reference evidence="1" key="1">
    <citation type="journal article" date="2015" name="Nature">
        <title>Complex archaea that bridge the gap between prokaryotes and eukaryotes.</title>
        <authorList>
            <person name="Spang A."/>
            <person name="Saw J.H."/>
            <person name="Jorgensen S.L."/>
            <person name="Zaremba-Niedzwiedzka K."/>
            <person name="Martijn J."/>
            <person name="Lind A.E."/>
            <person name="van Eijk R."/>
            <person name="Schleper C."/>
            <person name="Guy L."/>
            <person name="Ettema T.J."/>
        </authorList>
    </citation>
    <scope>NUCLEOTIDE SEQUENCE</scope>
</reference>
<dbReference type="EMBL" id="LAZR01020680">
    <property type="protein sequence ID" value="KKL88025.1"/>
    <property type="molecule type" value="Genomic_DNA"/>
</dbReference>